<feature type="compositionally biased region" description="Basic and acidic residues" evidence="4">
    <location>
        <begin position="49"/>
        <end position="61"/>
    </location>
</feature>
<evidence type="ECO:0000256" key="3">
    <source>
        <dbReference type="RuleBase" id="RU364104"/>
    </source>
</evidence>
<evidence type="ECO:0000313" key="5">
    <source>
        <dbReference type="EMBL" id="GBF93597.1"/>
    </source>
</evidence>
<evidence type="ECO:0000256" key="1">
    <source>
        <dbReference type="ARBA" id="ARBA00007347"/>
    </source>
</evidence>
<reference evidence="5 6" key="1">
    <citation type="journal article" date="2018" name="Sci. Rep.">
        <title>Raphidocelis subcapitata (=Pseudokirchneriella subcapitata) provides an insight into genome evolution and environmental adaptations in the Sphaeropleales.</title>
        <authorList>
            <person name="Suzuki S."/>
            <person name="Yamaguchi H."/>
            <person name="Nakajima N."/>
            <person name="Kawachi M."/>
        </authorList>
    </citation>
    <scope>NUCLEOTIDE SEQUENCE [LARGE SCALE GENOMIC DNA]</scope>
    <source>
        <strain evidence="5 6">NIES-35</strain>
    </source>
</reference>
<evidence type="ECO:0000256" key="2">
    <source>
        <dbReference type="ARBA" id="ARBA00023157"/>
    </source>
</evidence>
<keyword evidence="2" id="KW-1015">Disulfide bond</keyword>
<organism evidence="5 6">
    <name type="scientific">Raphidocelis subcapitata</name>
    <dbReference type="NCBI Taxonomy" id="307507"/>
    <lineage>
        <taxon>Eukaryota</taxon>
        <taxon>Viridiplantae</taxon>
        <taxon>Chlorophyta</taxon>
        <taxon>core chlorophytes</taxon>
        <taxon>Chlorophyceae</taxon>
        <taxon>CS clade</taxon>
        <taxon>Sphaeropleales</taxon>
        <taxon>Selenastraceae</taxon>
        <taxon>Raphidocelis</taxon>
    </lineage>
</organism>
<comment type="similarity">
    <text evidence="1 3">Belongs to the CMC family.</text>
</comment>
<gene>
    <name evidence="5" type="ORF">Rsub_06317</name>
</gene>
<keyword evidence="3" id="KW-0496">Mitochondrion</keyword>
<dbReference type="InParanoid" id="A0A2V0P8V9"/>
<dbReference type="AlphaFoldDB" id="A0A2V0P8V9"/>
<keyword evidence="6" id="KW-1185">Reference proteome</keyword>
<dbReference type="Proteomes" id="UP000247498">
    <property type="component" value="Unassembled WGS sequence"/>
</dbReference>
<comment type="caution">
    <text evidence="5">The sequence shown here is derived from an EMBL/GenBank/DDBJ whole genome shotgun (WGS) entry which is preliminary data.</text>
</comment>
<evidence type="ECO:0000256" key="4">
    <source>
        <dbReference type="SAM" id="MobiDB-lite"/>
    </source>
</evidence>
<proteinExistence type="inferred from homology"/>
<name>A0A2V0P8V9_9CHLO</name>
<dbReference type="InterPro" id="IPR013892">
    <property type="entry name" value="Cyt_c_biogenesis_Cmc1-like"/>
</dbReference>
<dbReference type="EMBL" id="BDRX01000042">
    <property type="protein sequence ID" value="GBF93597.1"/>
    <property type="molecule type" value="Genomic_DNA"/>
</dbReference>
<accession>A0A2V0P8V9</accession>
<protein>
    <recommendedName>
        <fullName evidence="3">COX assembly mitochondrial protein</fullName>
    </recommendedName>
</protein>
<dbReference type="GO" id="GO:0005739">
    <property type="term" value="C:mitochondrion"/>
    <property type="evidence" value="ECO:0007669"/>
    <property type="project" value="UniProtKB-SubCell"/>
</dbReference>
<sequence length="107" mass="11190">MPQTADKQHPQCAEALAALAQCHRGHGAATRWAACSGANQALAKCLAAERRGQQRASDEPRSSQQAAKAAAAAAAQQAAVAAAAVEDLDQRHERAELESDCFTIFHA</sequence>
<dbReference type="Pfam" id="PF08583">
    <property type="entry name" value="Cmc1"/>
    <property type="match status" value="1"/>
</dbReference>
<evidence type="ECO:0000313" key="6">
    <source>
        <dbReference type="Proteomes" id="UP000247498"/>
    </source>
</evidence>
<comment type="subcellular location">
    <subcellularLocation>
        <location evidence="3">Mitochondrion</location>
    </subcellularLocation>
</comment>
<feature type="region of interest" description="Disordered" evidence="4">
    <location>
        <begin position="49"/>
        <end position="71"/>
    </location>
</feature>